<dbReference type="AlphaFoldDB" id="A0A9P1HCC7"/>
<dbReference type="EMBL" id="CALLCH030000021">
    <property type="protein sequence ID" value="CAI4219951.1"/>
    <property type="molecule type" value="Genomic_DNA"/>
</dbReference>
<evidence type="ECO:0000313" key="3">
    <source>
        <dbReference type="Proteomes" id="UP000838763"/>
    </source>
</evidence>
<feature type="compositionally biased region" description="Basic and acidic residues" evidence="1">
    <location>
        <begin position="9"/>
        <end position="19"/>
    </location>
</feature>
<evidence type="ECO:0000256" key="1">
    <source>
        <dbReference type="SAM" id="MobiDB-lite"/>
    </source>
</evidence>
<feature type="region of interest" description="Disordered" evidence="1">
    <location>
        <begin position="1"/>
        <end position="20"/>
    </location>
</feature>
<sequence length="111" mass="11972">MDGCACKSQEVDDGKDIKGPGEILTDTPEHSHQWVGGDGVALGLEDRKQNQMGLSNMQLFGGVEVLSTSKTPDEAFRMMAAPKFIRSRVGPSHSRVCALDKTLEIATTPQL</sequence>
<evidence type="ECO:0000313" key="2">
    <source>
        <dbReference type="EMBL" id="CAI4219951.1"/>
    </source>
</evidence>
<organism evidence="2 3">
    <name type="scientific">Parascedosporium putredinis</name>
    <dbReference type="NCBI Taxonomy" id="1442378"/>
    <lineage>
        <taxon>Eukaryota</taxon>
        <taxon>Fungi</taxon>
        <taxon>Dikarya</taxon>
        <taxon>Ascomycota</taxon>
        <taxon>Pezizomycotina</taxon>
        <taxon>Sordariomycetes</taxon>
        <taxon>Hypocreomycetidae</taxon>
        <taxon>Microascales</taxon>
        <taxon>Microascaceae</taxon>
        <taxon>Parascedosporium</taxon>
    </lineage>
</organism>
<accession>A0A9P1HCC7</accession>
<comment type="caution">
    <text evidence="2">The sequence shown here is derived from an EMBL/GenBank/DDBJ whole genome shotgun (WGS) entry which is preliminary data.</text>
</comment>
<proteinExistence type="predicted"/>
<name>A0A9P1HCC7_9PEZI</name>
<reference evidence="2" key="1">
    <citation type="submission" date="2022-11" db="EMBL/GenBank/DDBJ databases">
        <authorList>
            <person name="Scott C."/>
            <person name="Bruce N."/>
        </authorList>
    </citation>
    <scope>NUCLEOTIDE SEQUENCE</scope>
</reference>
<gene>
    <name evidence="2" type="ORF">PPNO1_LOCUS9492</name>
</gene>
<keyword evidence="3" id="KW-1185">Reference proteome</keyword>
<protein>
    <submittedName>
        <fullName evidence="2">Uncharacterized protein</fullName>
    </submittedName>
</protein>
<dbReference type="Proteomes" id="UP000838763">
    <property type="component" value="Unassembled WGS sequence"/>
</dbReference>